<feature type="chain" id="PRO_5024285002" description="Adhesin domain-containing protein" evidence="1">
    <location>
        <begin position="19"/>
        <end position="220"/>
    </location>
</feature>
<gene>
    <name evidence="2" type="ORF">AQPE_2618</name>
</gene>
<keyword evidence="3" id="KW-1185">Reference proteome</keyword>
<organism evidence="2 3">
    <name type="scientific">Aquipluma nitroreducens</name>
    <dbReference type="NCBI Taxonomy" id="2010828"/>
    <lineage>
        <taxon>Bacteria</taxon>
        <taxon>Pseudomonadati</taxon>
        <taxon>Bacteroidota</taxon>
        <taxon>Bacteroidia</taxon>
        <taxon>Marinilabiliales</taxon>
        <taxon>Prolixibacteraceae</taxon>
        <taxon>Aquipluma</taxon>
    </lineage>
</organism>
<dbReference type="RefSeq" id="WP_318346792.1">
    <property type="nucleotide sequence ID" value="NZ_AP018694.1"/>
</dbReference>
<dbReference type="AlphaFoldDB" id="A0A5K7SAG5"/>
<evidence type="ECO:0000313" key="2">
    <source>
        <dbReference type="EMBL" id="BBE18456.1"/>
    </source>
</evidence>
<accession>A0A5K7SAG5</accession>
<sequence>MKKYILAAILMVATLSTAFSQKVIIKNLEVSGKKVGLKFDFADSIRIEAWSKNTVELEVSVNIDNNRFNEYFKLNENSFSGDIDLVEKIDFEAIKKIKGTGNNCNFDKMIRYKLKVPSSLEFSLKTIAGQVILQGSLGKISVNSISGFIDYAVPASMKARINLSTVTGDVYSDVKFDNRPSKEMSWVGTKRDLTLNSGTLPIKLETVSGNIYLRKSKQLN</sequence>
<evidence type="ECO:0000256" key="1">
    <source>
        <dbReference type="SAM" id="SignalP"/>
    </source>
</evidence>
<dbReference type="EMBL" id="AP018694">
    <property type="protein sequence ID" value="BBE18456.1"/>
    <property type="molecule type" value="Genomic_DNA"/>
</dbReference>
<name>A0A5K7SAG5_9BACT</name>
<keyword evidence="1" id="KW-0732">Signal</keyword>
<protein>
    <recommendedName>
        <fullName evidence="4">Adhesin domain-containing protein</fullName>
    </recommendedName>
</protein>
<reference evidence="2" key="1">
    <citation type="journal article" date="2020" name="Int. J. Syst. Evol. Microbiol.">
        <title>Aquipluma nitroreducens gen. nov. sp. nov., a novel facultatively anaerobic bacterium isolated from a freshwater lake.</title>
        <authorList>
            <person name="Watanabe M."/>
            <person name="Kojima H."/>
            <person name="Fukui M."/>
        </authorList>
    </citation>
    <scope>NUCLEOTIDE SEQUENCE</scope>
    <source>
        <strain evidence="2">MeG22</strain>
    </source>
</reference>
<evidence type="ECO:0000313" key="3">
    <source>
        <dbReference type="Proteomes" id="UP001193389"/>
    </source>
</evidence>
<proteinExistence type="predicted"/>
<dbReference type="Proteomes" id="UP001193389">
    <property type="component" value="Chromosome"/>
</dbReference>
<dbReference type="KEGG" id="anf:AQPE_2618"/>
<evidence type="ECO:0008006" key="4">
    <source>
        <dbReference type="Google" id="ProtNLM"/>
    </source>
</evidence>
<feature type="signal peptide" evidence="1">
    <location>
        <begin position="1"/>
        <end position="18"/>
    </location>
</feature>